<dbReference type="AlphaFoldDB" id="A0A3A3G2G9"/>
<dbReference type="InterPro" id="IPR010752">
    <property type="entry name" value="DUF1329"/>
</dbReference>
<sequence>MNLNIALIGLVACISVTGTARAAVSPDEMKKLGTTLTPWGAEKAANASGTIPAYTGGIIEMPPGFVKSNPGVRPDPFDKDKPLYRIDAKNAEQHNDKLTPGTLALIRKYPTFYVDVYPTHRSATYPSTVLENTVKNAERCALIADGDGLDTSKGCGFGLPFPIPKSGLEVMWNHAARYRGLSFVSKNFSTYYVKPSGEIVVTQRSNLYRELGLYDTRKNPPDTFGLVRLEYYSPARLNGQTTQYYDRVADSERRAWSYQPSTRRVRLAPDLAGDAPVSTVGGAMVYDEEQIFSGKRDRYNWKLVGKKEVLIPYNAYKLTNSDNSNACKGDAKLLPNHLKSECVRWEMHRVWHVQATLKEGKRHVYQKRDFFLDEDTFAAGIEENYDKSGSLYRVNINPGVPAYDLQAPGITDQYILDLVTGIYIWMSPEGGHVHYPALAPSSLTPESMTTHILKP</sequence>
<dbReference type="Gene3D" id="2.50.20.10">
    <property type="entry name" value="Lipoprotein localisation LolA/LolB/LppX"/>
    <property type="match status" value="1"/>
</dbReference>
<protein>
    <submittedName>
        <fullName evidence="2">DUF1329 domain-containing protein</fullName>
    </submittedName>
</protein>
<proteinExistence type="predicted"/>
<feature type="signal peptide" evidence="1">
    <location>
        <begin position="1"/>
        <end position="22"/>
    </location>
</feature>
<reference evidence="3" key="1">
    <citation type="submission" date="2018-09" db="EMBL/GenBank/DDBJ databases">
        <authorList>
            <person name="Zhu H."/>
        </authorList>
    </citation>
    <scope>NUCLEOTIDE SEQUENCE [LARGE SCALE GENOMIC DNA]</scope>
    <source>
        <strain evidence="3">K1S02-23</strain>
    </source>
</reference>
<dbReference type="Proteomes" id="UP000266327">
    <property type="component" value="Unassembled WGS sequence"/>
</dbReference>
<dbReference type="OrthoDB" id="6751304at2"/>
<keyword evidence="3" id="KW-1185">Reference proteome</keyword>
<feature type="chain" id="PRO_5017451056" evidence="1">
    <location>
        <begin position="23"/>
        <end position="455"/>
    </location>
</feature>
<accession>A0A3A3G2G9</accession>
<evidence type="ECO:0000256" key="1">
    <source>
        <dbReference type="SAM" id="SignalP"/>
    </source>
</evidence>
<dbReference type="RefSeq" id="WP_119786190.1">
    <property type="nucleotide sequence ID" value="NZ_QYUQ01000002.1"/>
</dbReference>
<organism evidence="2 3">
    <name type="scientific">Noviherbaspirillum sedimenti</name>
    <dbReference type="NCBI Taxonomy" id="2320865"/>
    <lineage>
        <taxon>Bacteria</taxon>
        <taxon>Pseudomonadati</taxon>
        <taxon>Pseudomonadota</taxon>
        <taxon>Betaproteobacteria</taxon>
        <taxon>Burkholderiales</taxon>
        <taxon>Oxalobacteraceae</taxon>
        <taxon>Noviherbaspirillum</taxon>
    </lineage>
</organism>
<dbReference type="EMBL" id="QYUQ01000002">
    <property type="protein sequence ID" value="RJG02688.1"/>
    <property type="molecule type" value="Genomic_DNA"/>
</dbReference>
<gene>
    <name evidence="2" type="ORF">D3878_14790</name>
</gene>
<dbReference type="Pfam" id="PF07044">
    <property type="entry name" value="DUF1329"/>
    <property type="match status" value="1"/>
</dbReference>
<dbReference type="CDD" id="cd16329">
    <property type="entry name" value="LolA_like"/>
    <property type="match status" value="1"/>
</dbReference>
<evidence type="ECO:0000313" key="2">
    <source>
        <dbReference type="EMBL" id="RJG02688.1"/>
    </source>
</evidence>
<evidence type="ECO:0000313" key="3">
    <source>
        <dbReference type="Proteomes" id="UP000266327"/>
    </source>
</evidence>
<name>A0A3A3G2G9_9BURK</name>
<keyword evidence="1" id="KW-0732">Signal</keyword>
<comment type="caution">
    <text evidence="2">The sequence shown here is derived from an EMBL/GenBank/DDBJ whole genome shotgun (WGS) entry which is preliminary data.</text>
</comment>